<keyword evidence="6" id="KW-1185">Reference proteome</keyword>
<proteinExistence type="predicted"/>
<dbReference type="PROSITE" id="PS50110">
    <property type="entry name" value="RESPONSE_REGULATORY"/>
    <property type="match status" value="1"/>
</dbReference>
<dbReference type="InterPro" id="IPR007492">
    <property type="entry name" value="LytTR_DNA-bd_dom"/>
</dbReference>
<sequence>MEQVKVLIVEDKSVVAEDLRLCLEDFGYITLGVCTNGFDAIEKTEELSPDILLMDININGPIDGVETVRQITATHSLPVIYLTAYSDSATVDRAKSTHPAAYLVKPFDPIDLKIAIDIAIENFQKDRNDKGVSNGEHALPVINDSFFIKQGESYHKVPFTNILYVEADGSYTKIHTTQGTMTLSMNMKGVLSNLPSIFLKVHRSFIVNLHMVDKFDRNNLYVREVAIPVSNSNKDILTEKFLKIS</sequence>
<protein>
    <submittedName>
        <fullName evidence="5">Response regulator</fullName>
    </submittedName>
</protein>
<gene>
    <name evidence="5" type="ORF">RT717_27790</name>
</gene>
<evidence type="ECO:0000259" key="4">
    <source>
        <dbReference type="PROSITE" id="PS50930"/>
    </source>
</evidence>
<dbReference type="PANTHER" id="PTHR44591">
    <property type="entry name" value="STRESS RESPONSE REGULATOR PROTEIN 1"/>
    <property type="match status" value="1"/>
</dbReference>
<organism evidence="5 6">
    <name type="scientific">Imperialibacter roseus</name>
    <dbReference type="NCBI Taxonomy" id="1324217"/>
    <lineage>
        <taxon>Bacteria</taxon>
        <taxon>Pseudomonadati</taxon>
        <taxon>Bacteroidota</taxon>
        <taxon>Cytophagia</taxon>
        <taxon>Cytophagales</taxon>
        <taxon>Flammeovirgaceae</taxon>
        <taxon>Imperialibacter</taxon>
    </lineage>
</organism>
<dbReference type="InterPro" id="IPR050595">
    <property type="entry name" value="Bact_response_regulator"/>
</dbReference>
<dbReference type="Gene3D" id="3.40.50.2300">
    <property type="match status" value="1"/>
</dbReference>
<keyword evidence="1 2" id="KW-0597">Phosphoprotein</keyword>
<evidence type="ECO:0000259" key="3">
    <source>
        <dbReference type="PROSITE" id="PS50110"/>
    </source>
</evidence>
<name>A0ABZ0IR93_9BACT</name>
<evidence type="ECO:0000256" key="2">
    <source>
        <dbReference type="PROSITE-ProRule" id="PRU00169"/>
    </source>
</evidence>
<dbReference type="EMBL" id="CP136051">
    <property type="protein sequence ID" value="WOK06875.1"/>
    <property type="molecule type" value="Genomic_DNA"/>
</dbReference>
<dbReference type="RefSeq" id="WP_317489568.1">
    <property type="nucleotide sequence ID" value="NZ_CP136051.1"/>
</dbReference>
<feature type="modified residue" description="4-aspartylphosphate" evidence="2">
    <location>
        <position position="55"/>
    </location>
</feature>
<dbReference type="Pfam" id="PF00072">
    <property type="entry name" value="Response_reg"/>
    <property type="match status" value="1"/>
</dbReference>
<feature type="domain" description="Response regulatory" evidence="3">
    <location>
        <begin position="5"/>
        <end position="120"/>
    </location>
</feature>
<evidence type="ECO:0000313" key="5">
    <source>
        <dbReference type="EMBL" id="WOK06875.1"/>
    </source>
</evidence>
<feature type="domain" description="HTH LytTR-type" evidence="4">
    <location>
        <begin position="146"/>
        <end position="245"/>
    </location>
</feature>
<evidence type="ECO:0000313" key="6">
    <source>
        <dbReference type="Proteomes" id="UP001302349"/>
    </source>
</evidence>
<dbReference type="SMART" id="SM00850">
    <property type="entry name" value="LytTR"/>
    <property type="match status" value="1"/>
</dbReference>
<dbReference type="Gene3D" id="2.40.50.1020">
    <property type="entry name" value="LytTr DNA-binding domain"/>
    <property type="match status" value="1"/>
</dbReference>
<evidence type="ECO:0000256" key="1">
    <source>
        <dbReference type="ARBA" id="ARBA00022553"/>
    </source>
</evidence>
<dbReference type="SUPFAM" id="SSF52172">
    <property type="entry name" value="CheY-like"/>
    <property type="match status" value="1"/>
</dbReference>
<dbReference type="InterPro" id="IPR001789">
    <property type="entry name" value="Sig_transdc_resp-reg_receiver"/>
</dbReference>
<dbReference type="Pfam" id="PF04397">
    <property type="entry name" value="LytTR"/>
    <property type="match status" value="1"/>
</dbReference>
<dbReference type="SMART" id="SM00448">
    <property type="entry name" value="REC"/>
    <property type="match status" value="1"/>
</dbReference>
<reference evidence="5 6" key="1">
    <citation type="journal article" date="2023" name="Microbiol. Resour. Announc.">
        <title>Complete Genome Sequence of Imperialibacter roseus strain P4T.</title>
        <authorList>
            <person name="Tizabi D.R."/>
            <person name="Bachvaroff T."/>
            <person name="Hill R.T."/>
        </authorList>
    </citation>
    <scope>NUCLEOTIDE SEQUENCE [LARGE SCALE GENOMIC DNA]</scope>
    <source>
        <strain evidence="5 6">P4T</strain>
    </source>
</reference>
<dbReference type="InterPro" id="IPR011006">
    <property type="entry name" value="CheY-like_superfamily"/>
</dbReference>
<dbReference type="CDD" id="cd17534">
    <property type="entry name" value="REC_DC-like"/>
    <property type="match status" value="1"/>
</dbReference>
<accession>A0ABZ0IR93</accession>
<dbReference type="PANTHER" id="PTHR44591:SF3">
    <property type="entry name" value="RESPONSE REGULATORY DOMAIN-CONTAINING PROTEIN"/>
    <property type="match status" value="1"/>
</dbReference>
<dbReference type="PROSITE" id="PS50930">
    <property type="entry name" value="HTH_LYTTR"/>
    <property type="match status" value="1"/>
</dbReference>
<dbReference type="Proteomes" id="UP001302349">
    <property type="component" value="Chromosome"/>
</dbReference>